<reference evidence="3" key="2">
    <citation type="submission" date="2015-01" db="EMBL/GenBank/DDBJ databases">
        <title>Evolutionary Origins and Diversification of the Mycorrhizal Mutualists.</title>
        <authorList>
            <consortium name="DOE Joint Genome Institute"/>
            <consortium name="Mycorrhizal Genomics Consortium"/>
            <person name="Kohler A."/>
            <person name="Kuo A."/>
            <person name="Nagy L.G."/>
            <person name="Floudas D."/>
            <person name="Copeland A."/>
            <person name="Barry K.W."/>
            <person name="Cichocki N."/>
            <person name="Veneault-Fourrey C."/>
            <person name="LaButti K."/>
            <person name="Lindquist E.A."/>
            <person name="Lipzen A."/>
            <person name="Lundell T."/>
            <person name="Morin E."/>
            <person name="Murat C."/>
            <person name="Riley R."/>
            <person name="Ohm R."/>
            <person name="Sun H."/>
            <person name="Tunlid A."/>
            <person name="Henrissat B."/>
            <person name="Grigoriev I.V."/>
            <person name="Hibbett D.S."/>
            <person name="Martin F."/>
        </authorList>
    </citation>
    <scope>NUCLEOTIDE SEQUENCE [LARGE SCALE GENOMIC DNA]</scope>
    <source>
        <strain evidence="3">h7</strain>
    </source>
</reference>
<keyword evidence="3" id="KW-1185">Reference proteome</keyword>
<dbReference type="HOGENOM" id="CLU_2121384_0_0_1"/>
<evidence type="ECO:0008006" key="4">
    <source>
        <dbReference type="Google" id="ProtNLM"/>
    </source>
</evidence>
<protein>
    <recommendedName>
        <fullName evidence="4">OTU domain-containing protein</fullName>
    </recommendedName>
</protein>
<feature type="chain" id="PRO_5002162347" description="OTU domain-containing protein" evidence="1">
    <location>
        <begin position="20"/>
        <end position="114"/>
    </location>
</feature>
<sequence>MKLSGSFYALAVFCTSAWGAALDTRANLSIKLYEQTNYRGTPYSAPFRENTCTRLPRLHIFPFRSVRIPEDYDCFFYAQMACQGDPDMEAYDSVPDIRERTTAALQSFKCEPSS</sequence>
<dbReference type="Proteomes" id="UP000053424">
    <property type="component" value="Unassembled WGS sequence"/>
</dbReference>
<accession>A0A0C3C279</accession>
<evidence type="ECO:0000256" key="1">
    <source>
        <dbReference type="SAM" id="SignalP"/>
    </source>
</evidence>
<gene>
    <name evidence="2" type="ORF">M413DRAFT_443860</name>
</gene>
<evidence type="ECO:0000313" key="2">
    <source>
        <dbReference type="EMBL" id="KIM43050.1"/>
    </source>
</evidence>
<dbReference type="EMBL" id="KN831776">
    <property type="protein sequence ID" value="KIM43050.1"/>
    <property type="molecule type" value="Genomic_DNA"/>
</dbReference>
<name>A0A0C3C279_HEBCY</name>
<proteinExistence type="predicted"/>
<feature type="signal peptide" evidence="1">
    <location>
        <begin position="1"/>
        <end position="19"/>
    </location>
</feature>
<dbReference type="Gene3D" id="2.60.20.10">
    <property type="entry name" value="Crystallins"/>
    <property type="match status" value="1"/>
</dbReference>
<evidence type="ECO:0000313" key="3">
    <source>
        <dbReference type="Proteomes" id="UP000053424"/>
    </source>
</evidence>
<dbReference type="AlphaFoldDB" id="A0A0C3C279"/>
<dbReference type="OrthoDB" id="10390783at2759"/>
<reference evidence="2 3" key="1">
    <citation type="submission" date="2014-04" db="EMBL/GenBank/DDBJ databases">
        <authorList>
            <consortium name="DOE Joint Genome Institute"/>
            <person name="Kuo A."/>
            <person name="Gay G."/>
            <person name="Dore J."/>
            <person name="Kohler A."/>
            <person name="Nagy L.G."/>
            <person name="Floudas D."/>
            <person name="Copeland A."/>
            <person name="Barry K.W."/>
            <person name="Cichocki N."/>
            <person name="Veneault-Fourrey C."/>
            <person name="LaButti K."/>
            <person name="Lindquist E.A."/>
            <person name="Lipzen A."/>
            <person name="Lundell T."/>
            <person name="Morin E."/>
            <person name="Murat C."/>
            <person name="Sun H."/>
            <person name="Tunlid A."/>
            <person name="Henrissat B."/>
            <person name="Grigoriev I.V."/>
            <person name="Hibbett D.S."/>
            <person name="Martin F."/>
            <person name="Nordberg H.P."/>
            <person name="Cantor M.N."/>
            <person name="Hua S.X."/>
        </authorList>
    </citation>
    <scope>NUCLEOTIDE SEQUENCE [LARGE SCALE GENOMIC DNA]</scope>
    <source>
        <strain evidence="3">h7</strain>
    </source>
</reference>
<keyword evidence="1" id="KW-0732">Signal</keyword>
<organism evidence="2 3">
    <name type="scientific">Hebeloma cylindrosporum</name>
    <dbReference type="NCBI Taxonomy" id="76867"/>
    <lineage>
        <taxon>Eukaryota</taxon>
        <taxon>Fungi</taxon>
        <taxon>Dikarya</taxon>
        <taxon>Basidiomycota</taxon>
        <taxon>Agaricomycotina</taxon>
        <taxon>Agaricomycetes</taxon>
        <taxon>Agaricomycetidae</taxon>
        <taxon>Agaricales</taxon>
        <taxon>Agaricineae</taxon>
        <taxon>Hymenogastraceae</taxon>
        <taxon>Hebeloma</taxon>
    </lineage>
</organism>